<dbReference type="InterPro" id="IPR029016">
    <property type="entry name" value="GAF-like_dom_sf"/>
</dbReference>
<dbReference type="PANTHER" id="PTHR30136:SF33">
    <property type="entry name" value="TRANSCRIPTIONAL REGULATORY PROTEIN"/>
    <property type="match status" value="1"/>
</dbReference>
<accession>A0A1H2FQW4</accession>
<protein>
    <submittedName>
        <fullName evidence="6">Transcriptional regulator, IclR family</fullName>
    </submittedName>
</protein>
<proteinExistence type="predicted"/>
<evidence type="ECO:0000313" key="7">
    <source>
        <dbReference type="Proteomes" id="UP000243232"/>
    </source>
</evidence>
<dbReference type="EMBL" id="LT629785">
    <property type="protein sequence ID" value="SDU09719.1"/>
    <property type="molecule type" value="Genomic_DNA"/>
</dbReference>
<dbReference type="PANTHER" id="PTHR30136">
    <property type="entry name" value="HELIX-TURN-HELIX TRANSCRIPTIONAL REGULATOR, ICLR FAMILY"/>
    <property type="match status" value="1"/>
</dbReference>
<dbReference type="PROSITE" id="PS51078">
    <property type="entry name" value="ICLR_ED"/>
    <property type="match status" value="1"/>
</dbReference>
<evidence type="ECO:0000256" key="1">
    <source>
        <dbReference type="ARBA" id="ARBA00023015"/>
    </source>
</evidence>
<evidence type="ECO:0000256" key="2">
    <source>
        <dbReference type="ARBA" id="ARBA00023125"/>
    </source>
</evidence>
<keyword evidence="1" id="KW-0805">Transcription regulation</keyword>
<keyword evidence="3" id="KW-0804">Transcription</keyword>
<keyword evidence="7" id="KW-1185">Reference proteome</keyword>
<feature type="domain" description="HTH iclR-type" evidence="4">
    <location>
        <begin position="11"/>
        <end position="73"/>
    </location>
</feature>
<dbReference type="InterPro" id="IPR050707">
    <property type="entry name" value="HTH_MetabolicPath_Reg"/>
</dbReference>
<dbReference type="SMART" id="SM00346">
    <property type="entry name" value="HTH_ICLR"/>
    <property type="match status" value="1"/>
</dbReference>
<dbReference type="AlphaFoldDB" id="A0A1H2FQW4"/>
<dbReference type="InterPro" id="IPR036390">
    <property type="entry name" value="WH_DNA-bd_sf"/>
</dbReference>
<feature type="domain" description="IclR-ED" evidence="5">
    <location>
        <begin position="74"/>
        <end position="258"/>
    </location>
</feature>
<dbReference type="Proteomes" id="UP000243232">
    <property type="component" value="Chromosome I"/>
</dbReference>
<dbReference type="GO" id="GO:0045892">
    <property type="term" value="P:negative regulation of DNA-templated transcription"/>
    <property type="evidence" value="ECO:0007669"/>
    <property type="project" value="TreeGrafter"/>
</dbReference>
<dbReference type="PROSITE" id="PS51077">
    <property type="entry name" value="HTH_ICLR"/>
    <property type="match status" value="1"/>
</dbReference>
<dbReference type="Pfam" id="PF01614">
    <property type="entry name" value="IclR_C"/>
    <property type="match status" value="1"/>
</dbReference>
<dbReference type="SUPFAM" id="SSF46785">
    <property type="entry name" value="Winged helix' DNA-binding domain"/>
    <property type="match status" value="1"/>
</dbReference>
<evidence type="ECO:0000259" key="4">
    <source>
        <dbReference type="PROSITE" id="PS51077"/>
    </source>
</evidence>
<evidence type="ECO:0000259" key="5">
    <source>
        <dbReference type="PROSITE" id="PS51078"/>
    </source>
</evidence>
<dbReference type="Gene3D" id="1.10.10.10">
    <property type="entry name" value="Winged helix-like DNA-binding domain superfamily/Winged helix DNA-binding domain"/>
    <property type="match status" value="1"/>
</dbReference>
<evidence type="ECO:0000313" key="6">
    <source>
        <dbReference type="EMBL" id="SDU09719.1"/>
    </source>
</evidence>
<dbReference type="InterPro" id="IPR036388">
    <property type="entry name" value="WH-like_DNA-bd_sf"/>
</dbReference>
<dbReference type="OrthoDB" id="9807558at2"/>
<dbReference type="RefSeq" id="WP_090194230.1">
    <property type="nucleotide sequence ID" value="NZ_LT629785.1"/>
</dbReference>
<dbReference type="Gene3D" id="3.30.450.40">
    <property type="match status" value="1"/>
</dbReference>
<name>A0A1H2FQW4_9PSED</name>
<dbReference type="InterPro" id="IPR014757">
    <property type="entry name" value="Tscrpt_reg_IclR_C"/>
</dbReference>
<dbReference type="SUPFAM" id="SSF55781">
    <property type="entry name" value="GAF domain-like"/>
    <property type="match status" value="1"/>
</dbReference>
<sequence length="260" mass="28229">MSEAETDRQFVTALSRGLELLRAFRRGERYLGNGEFASRTGLPKATVNRLTYTLTRLGYLEYQAELGKYCLGAGVLALGYAYLSGLSIRDAARPLLAQLAAETESSVVLGAREQLHMVCLEISQGHPLFRLNLDLGVRVPHGLTALGRAHLCGLDAAPRNAWMQRYGAESEAASWPETEASILQAVSDYQQHGFCYSLGRWNPEVYAVGVPLVAADGSGTLALSLSGPVFNMTEARLLGELGPRLLNLRDRLQSSFGNGL</sequence>
<gene>
    <name evidence="6" type="ORF">SAMN05216296_1749</name>
</gene>
<dbReference type="GO" id="GO:0003700">
    <property type="term" value="F:DNA-binding transcription factor activity"/>
    <property type="evidence" value="ECO:0007669"/>
    <property type="project" value="TreeGrafter"/>
</dbReference>
<dbReference type="InterPro" id="IPR005471">
    <property type="entry name" value="Tscrpt_reg_IclR_N"/>
</dbReference>
<keyword evidence="2" id="KW-0238">DNA-binding</keyword>
<dbReference type="GO" id="GO:0003677">
    <property type="term" value="F:DNA binding"/>
    <property type="evidence" value="ECO:0007669"/>
    <property type="project" value="UniProtKB-KW"/>
</dbReference>
<evidence type="ECO:0000256" key="3">
    <source>
        <dbReference type="ARBA" id="ARBA00023163"/>
    </source>
</evidence>
<reference evidence="7" key="1">
    <citation type="submission" date="2016-10" db="EMBL/GenBank/DDBJ databases">
        <authorList>
            <person name="Varghese N."/>
            <person name="Submissions S."/>
        </authorList>
    </citation>
    <scope>NUCLEOTIDE SEQUENCE [LARGE SCALE GENOMIC DNA]</scope>
    <source>
        <strain evidence="7">DSM 17875</strain>
    </source>
</reference>
<dbReference type="Pfam" id="PF09339">
    <property type="entry name" value="HTH_IclR"/>
    <property type="match status" value="1"/>
</dbReference>
<organism evidence="6 7">
    <name type="scientific">Pseudomonas pohangensis</name>
    <dbReference type="NCBI Taxonomy" id="364197"/>
    <lineage>
        <taxon>Bacteria</taxon>
        <taxon>Pseudomonadati</taxon>
        <taxon>Pseudomonadota</taxon>
        <taxon>Gammaproteobacteria</taxon>
        <taxon>Pseudomonadales</taxon>
        <taxon>Pseudomonadaceae</taxon>
        <taxon>Pseudomonas</taxon>
    </lineage>
</organism>
<dbReference type="STRING" id="364197.SAMN05216296_1749"/>